<keyword evidence="1" id="KW-0732">Signal</keyword>
<evidence type="ECO:0000256" key="1">
    <source>
        <dbReference type="SAM" id="SignalP"/>
    </source>
</evidence>
<feature type="signal peptide" evidence="1">
    <location>
        <begin position="1"/>
        <end position="21"/>
    </location>
</feature>
<reference evidence="2 3" key="1">
    <citation type="journal article" date="2023" name="ISME J.">
        <title>Cultivation and genomic characterization of novel and ubiquitous marine nitrite-oxidizing bacteria from the Nitrospirales.</title>
        <authorList>
            <person name="Mueller A.J."/>
            <person name="Daebeler A."/>
            <person name="Herbold C.W."/>
            <person name="Kirkegaard R.H."/>
            <person name="Daims H."/>
        </authorList>
    </citation>
    <scope>NUCLEOTIDE SEQUENCE [LARGE SCALE GENOMIC DNA]</scope>
    <source>
        <strain evidence="2 3">EB</strain>
    </source>
</reference>
<dbReference type="SUPFAM" id="SSF48371">
    <property type="entry name" value="ARM repeat"/>
    <property type="match status" value="1"/>
</dbReference>
<sequence length="266" mass="29895">MKIPSLVLLSCVLGIVFSAPAGGLAWESSSNGRIILVQIPYEAPPEPEFPEIPKATPAPDVLSEAELKRAEALLPLLEGQQELYIMGEFVHLGKPVVPVLVKALKLPGTRLRYNAIETLSMIKSPEAVPNLIETALDLDEMTRVRERALRVSVKLDPIQSIPALQTIVNDKNDTMRRAVAFLSRYVRDTEIPPLLIQLLGDSERYVAVTALESFWRLTRFSGKPHDWQGSTQEQRKQWALEWKDWWETALQNRENSPNSPSEKPIS</sequence>
<accession>A0ABU3K5D3</accession>
<gene>
    <name evidence="2" type="ORF">PPG34_04535</name>
</gene>
<dbReference type="Gene3D" id="1.25.10.10">
    <property type="entry name" value="Leucine-rich Repeat Variant"/>
    <property type="match status" value="1"/>
</dbReference>
<name>A0ABU3K5D3_9BACT</name>
<dbReference type="InterPro" id="IPR016024">
    <property type="entry name" value="ARM-type_fold"/>
</dbReference>
<evidence type="ECO:0000313" key="3">
    <source>
        <dbReference type="Proteomes" id="UP001250932"/>
    </source>
</evidence>
<dbReference type="Proteomes" id="UP001250932">
    <property type="component" value="Unassembled WGS sequence"/>
</dbReference>
<organism evidence="2 3">
    <name type="scientific">Candidatus Nitronereus thalassa</name>
    <dbReference type="NCBI Taxonomy" id="3020898"/>
    <lineage>
        <taxon>Bacteria</taxon>
        <taxon>Pseudomonadati</taxon>
        <taxon>Nitrospirota</taxon>
        <taxon>Nitrospiria</taxon>
        <taxon>Nitrospirales</taxon>
        <taxon>Nitrospiraceae</taxon>
        <taxon>Candidatus Nitronereus</taxon>
    </lineage>
</organism>
<proteinExistence type="predicted"/>
<dbReference type="RefSeq" id="WP_313831954.1">
    <property type="nucleotide sequence ID" value="NZ_JAQOUE010000001.1"/>
</dbReference>
<dbReference type="Pfam" id="PF13646">
    <property type="entry name" value="HEAT_2"/>
    <property type="match status" value="1"/>
</dbReference>
<evidence type="ECO:0000313" key="2">
    <source>
        <dbReference type="EMBL" id="MDT7041605.1"/>
    </source>
</evidence>
<keyword evidence="3" id="KW-1185">Reference proteome</keyword>
<dbReference type="EMBL" id="JAQOUE010000001">
    <property type="protein sequence ID" value="MDT7041605.1"/>
    <property type="molecule type" value="Genomic_DNA"/>
</dbReference>
<dbReference type="InterPro" id="IPR011989">
    <property type="entry name" value="ARM-like"/>
</dbReference>
<feature type="chain" id="PRO_5045725237" evidence="1">
    <location>
        <begin position="22"/>
        <end position="266"/>
    </location>
</feature>
<comment type="caution">
    <text evidence="2">The sequence shown here is derived from an EMBL/GenBank/DDBJ whole genome shotgun (WGS) entry which is preliminary data.</text>
</comment>
<protein>
    <submittedName>
        <fullName evidence="2">HEAT repeat domain-containing protein</fullName>
    </submittedName>
</protein>